<comment type="caution">
    <text evidence="2">The sequence shown here is derived from an EMBL/GenBank/DDBJ whole genome shotgun (WGS) entry which is preliminary data.</text>
</comment>
<keyword evidence="3" id="KW-1185">Reference proteome</keyword>
<protein>
    <submittedName>
        <fullName evidence="2">6-hydroxymethylpterin diphosphokinase MptE-like protein</fullName>
    </submittedName>
</protein>
<feature type="domain" description="6-hydroxymethylpterin diphosphokinase MptE-like" evidence="1">
    <location>
        <begin position="3"/>
        <end position="155"/>
    </location>
</feature>
<dbReference type="RefSeq" id="WP_350402554.1">
    <property type="nucleotide sequence ID" value="NZ_JBELOE010000259.1"/>
</dbReference>
<organism evidence="2 3">
    <name type="scientific">Catenovulum sediminis</name>
    <dbReference type="NCBI Taxonomy" id="1740262"/>
    <lineage>
        <taxon>Bacteria</taxon>
        <taxon>Pseudomonadati</taxon>
        <taxon>Pseudomonadota</taxon>
        <taxon>Gammaproteobacteria</taxon>
        <taxon>Alteromonadales</taxon>
        <taxon>Alteromonadaceae</taxon>
        <taxon>Catenovulum</taxon>
    </lineage>
</organism>
<evidence type="ECO:0000313" key="2">
    <source>
        <dbReference type="EMBL" id="MER2493331.1"/>
    </source>
</evidence>
<dbReference type="Gene3D" id="3.90.1480.10">
    <property type="entry name" value="Alpha-2,3-sialyltransferase"/>
    <property type="match status" value="1"/>
</dbReference>
<dbReference type="Proteomes" id="UP001467690">
    <property type="component" value="Unassembled WGS sequence"/>
</dbReference>
<sequence length="213" mass="24521">MDIKKHKNKYLGQDVYILANGPSVYSHDLQKLKGCNVIGMNASSILEHEFGFNSQYYCVSDLRFYNNEEKRKYCTELLSPQTVKVFRSEIAELVSPLDRDDTCYIKALSRDGFSTDISQGFYFGCTTTMLALQLAYYLGAKKIYLLGVDLRYSNDAPRFYVEKSVQHEDPYTSVQIKNIVEAARFLESKNVSVVNCSEFSFLRLYLPYEKFGI</sequence>
<accession>A0ABV1RKQ9</accession>
<gene>
    <name evidence="2" type="ORF">ABS311_15735</name>
</gene>
<evidence type="ECO:0000313" key="3">
    <source>
        <dbReference type="Proteomes" id="UP001467690"/>
    </source>
</evidence>
<proteinExistence type="predicted"/>
<evidence type="ECO:0000259" key="1">
    <source>
        <dbReference type="Pfam" id="PF01973"/>
    </source>
</evidence>
<dbReference type="Pfam" id="PF01973">
    <property type="entry name" value="MptE-like"/>
    <property type="match status" value="1"/>
</dbReference>
<dbReference type="InterPro" id="IPR002826">
    <property type="entry name" value="MptE-like"/>
</dbReference>
<name>A0ABV1RKQ9_9ALTE</name>
<dbReference type="EMBL" id="JBELOE010000259">
    <property type="protein sequence ID" value="MER2493331.1"/>
    <property type="molecule type" value="Genomic_DNA"/>
</dbReference>
<reference evidence="2 3" key="1">
    <citation type="submission" date="2024-06" db="EMBL/GenBank/DDBJ databases">
        <authorList>
            <person name="Chen R.Y."/>
        </authorList>
    </citation>
    <scope>NUCLEOTIDE SEQUENCE [LARGE SCALE GENOMIC DNA]</scope>
    <source>
        <strain evidence="2 3">D2</strain>
    </source>
</reference>